<dbReference type="Proteomes" id="UP001172457">
    <property type="component" value="Chromosome 3"/>
</dbReference>
<dbReference type="SUPFAM" id="SSF54236">
    <property type="entry name" value="Ubiquitin-like"/>
    <property type="match status" value="1"/>
</dbReference>
<comment type="caution">
    <text evidence="2">The sequence shown here is derived from an EMBL/GenBank/DDBJ whole genome shotgun (WGS) entry which is preliminary data.</text>
</comment>
<reference evidence="2" key="1">
    <citation type="submission" date="2023-03" db="EMBL/GenBank/DDBJ databases">
        <title>Chromosome-scale reference genome and RAD-based genetic map of yellow starthistle (Centaurea solstitialis) reveal putative structural variation and QTLs associated with invader traits.</title>
        <authorList>
            <person name="Reatini B."/>
            <person name="Cang F.A."/>
            <person name="Jiang Q."/>
            <person name="Mckibben M.T.W."/>
            <person name="Barker M.S."/>
            <person name="Rieseberg L.H."/>
            <person name="Dlugosch K.M."/>
        </authorList>
    </citation>
    <scope>NUCLEOTIDE SEQUENCE</scope>
    <source>
        <strain evidence="2">CAN-66</strain>
        <tissue evidence="2">Leaf</tissue>
    </source>
</reference>
<dbReference type="SMART" id="SM00213">
    <property type="entry name" value="UBQ"/>
    <property type="match status" value="1"/>
</dbReference>
<dbReference type="InterPro" id="IPR019956">
    <property type="entry name" value="Ubiquitin_dom"/>
</dbReference>
<organism evidence="2 3">
    <name type="scientific">Centaurea solstitialis</name>
    <name type="common">yellow star-thistle</name>
    <dbReference type="NCBI Taxonomy" id="347529"/>
    <lineage>
        <taxon>Eukaryota</taxon>
        <taxon>Viridiplantae</taxon>
        <taxon>Streptophyta</taxon>
        <taxon>Embryophyta</taxon>
        <taxon>Tracheophyta</taxon>
        <taxon>Spermatophyta</taxon>
        <taxon>Magnoliopsida</taxon>
        <taxon>eudicotyledons</taxon>
        <taxon>Gunneridae</taxon>
        <taxon>Pentapetalae</taxon>
        <taxon>asterids</taxon>
        <taxon>campanulids</taxon>
        <taxon>Asterales</taxon>
        <taxon>Asteraceae</taxon>
        <taxon>Carduoideae</taxon>
        <taxon>Cardueae</taxon>
        <taxon>Centaureinae</taxon>
        <taxon>Centaurea</taxon>
    </lineage>
</organism>
<dbReference type="PRINTS" id="PR00348">
    <property type="entry name" value="UBIQUITIN"/>
</dbReference>
<dbReference type="Pfam" id="PF00240">
    <property type="entry name" value="ubiquitin"/>
    <property type="match status" value="1"/>
</dbReference>
<sequence>MMELDTDSCFHFFVRLIDSKTLVLRGNPQDEVFSIHENLQSITGIPVSEQRLVYGRTQLQCNRTLSECMITKDAELHLGAVAIQKHGE</sequence>
<dbReference type="InterPro" id="IPR029071">
    <property type="entry name" value="Ubiquitin-like_domsf"/>
</dbReference>
<dbReference type="EMBL" id="JARYMX010000003">
    <property type="protein sequence ID" value="KAJ9558015.1"/>
    <property type="molecule type" value="Genomic_DNA"/>
</dbReference>
<dbReference type="PROSITE" id="PS50053">
    <property type="entry name" value="UBIQUITIN_2"/>
    <property type="match status" value="1"/>
</dbReference>
<evidence type="ECO:0000313" key="3">
    <source>
        <dbReference type="Proteomes" id="UP001172457"/>
    </source>
</evidence>
<protein>
    <recommendedName>
        <fullName evidence="1">Ubiquitin-like domain-containing protein</fullName>
    </recommendedName>
</protein>
<dbReference type="InterPro" id="IPR000626">
    <property type="entry name" value="Ubiquitin-like_dom"/>
</dbReference>
<accession>A0AA38TBQ0</accession>
<evidence type="ECO:0000259" key="1">
    <source>
        <dbReference type="PROSITE" id="PS50053"/>
    </source>
</evidence>
<keyword evidence="3" id="KW-1185">Reference proteome</keyword>
<name>A0AA38TBQ0_9ASTR</name>
<proteinExistence type="predicted"/>
<dbReference type="AlphaFoldDB" id="A0AA38TBQ0"/>
<dbReference type="Gene3D" id="3.10.20.90">
    <property type="entry name" value="Phosphatidylinositol 3-kinase Catalytic Subunit, Chain A, domain 1"/>
    <property type="match status" value="1"/>
</dbReference>
<feature type="domain" description="Ubiquitin-like" evidence="1">
    <location>
        <begin position="10"/>
        <end position="78"/>
    </location>
</feature>
<gene>
    <name evidence="2" type="ORF">OSB04_012629</name>
</gene>
<evidence type="ECO:0000313" key="2">
    <source>
        <dbReference type="EMBL" id="KAJ9558015.1"/>
    </source>
</evidence>